<keyword evidence="1" id="KW-0812">Transmembrane</keyword>
<accession>A0A1G2L9X4</accession>
<comment type="caution">
    <text evidence="2">The sequence shown here is derived from an EMBL/GenBank/DDBJ whole genome shotgun (WGS) entry which is preliminary data.</text>
</comment>
<protein>
    <submittedName>
        <fullName evidence="2">Uncharacterized protein</fullName>
    </submittedName>
</protein>
<keyword evidence="1" id="KW-1133">Transmembrane helix</keyword>
<gene>
    <name evidence="2" type="ORF">A2934_04895</name>
</gene>
<organism evidence="2 3">
    <name type="scientific">Candidatus Sungbacteria bacterium RIFCSPLOWO2_01_FULL_47_10</name>
    <dbReference type="NCBI Taxonomy" id="1802276"/>
    <lineage>
        <taxon>Bacteria</taxon>
        <taxon>Candidatus Sungiibacteriota</taxon>
    </lineage>
</organism>
<reference evidence="2 3" key="1">
    <citation type="journal article" date="2016" name="Nat. Commun.">
        <title>Thousands of microbial genomes shed light on interconnected biogeochemical processes in an aquifer system.</title>
        <authorList>
            <person name="Anantharaman K."/>
            <person name="Brown C.T."/>
            <person name="Hug L.A."/>
            <person name="Sharon I."/>
            <person name="Castelle C.J."/>
            <person name="Probst A.J."/>
            <person name="Thomas B.C."/>
            <person name="Singh A."/>
            <person name="Wilkins M.J."/>
            <person name="Karaoz U."/>
            <person name="Brodie E.L."/>
            <person name="Williams K.H."/>
            <person name="Hubbard S.S."/>
            <person name="Banfield J.F."/>
        </authorList>
    </citation>
    <scope>NUCLEOTIDE SEQUENCE [LARGE SCALE GENOMIC DNA]</scope>
</reference>
<evidence type="ECO:0000313" key="3">
    <source>
        <dbReference type="Proteomes" id="UP000177982"/>
    </source>
</evidence>
<dbReference type="AlphaFoldDB" id="A0A1G2L9X4"/>
<evidence type="ECO:0000256" key="1">
    <source>
        <dbReference type="SAM" id="Phobius"/>
    </source>
</evidence>
<dbReference type="Proteomes" id="UP000177982">
    <property type="component" value="Unassembled WGS sequence"/>
</dbReference>
<evidence type="ECO:0000313" key="2">
    <source>
        <dbReference type="EMBL" id="OHA07622.1"/>
    </source>
</evidence>
<proteinExistence type="predicted"/>
<feature type="transmembrane region" description="Helical" evidence="1">
    <location>
        <begin position="38"/>
        <end position="57"/>
    </location>
</feature>
<feature type="transmembrane region" description="Helical" evidence="1">
    <location>
        <begin position="12"/>
        <end position="32"/>
    </location>
</feature>
<keyword evidence="1" id="KW-0472">Membrane</keyword>
<sequence>MPQKRIIRFWNFQTGLAAVCALVVLYNLYLWLAGKGGLDLPLVLLMLLVAIVLLFETEHPGCYYCKKAIHNYQPRAFVWWTEPVVHSGEVVTMRKEMHLSCHEQAVPEKRFRIPVPGQESFEI</sequence>
<dbReference type="EMBL" id="MHQO01000006">
    <property type="protein sequence ID" value="OHA07622.1"/>
    <property type="molecule type" value="Genomic_DNA"/>
</dbReference>
<name>A0A1G2L9X4_9BACT</name>